<dbReference type="InterPro" id="IPR006680">
    <property type="entry name" value="Amidohydro-rel"/>
</dbReference>
<dbReference type="EMBL" id="CP073721">
    <property type="protein sequence ID" value="UWZ39520.1"/>
    <property type="molecule type" value="Genomic_DNA"/>
</dbReference>
<protein>
    <submittedName>
        <fullName evidence="2">Amidohydrolase/deacetylase family metallohydrolase</fullName>
    </submittedName>
</protein>
<evidence type="ECO:0000259" key="1">
    <source>
        <dbReference type="Pfam" id="PF01979"/>
    </source>
</evidence>
<reference evidence="2" key="1">
    <citation type="submission" date="2021-04" db="EMBL/GenBank/DDBJ databases">
        <title>Biosynthetic gene clusters of Dactylosporangioum roseum.</title>
        <authorList>
            <person name="Hartkoorn R.C."/>
            <person name="Beaudoing E."/>
            <person name="Hot D."/>
            <person name="Moureu S."/>
        </authorList>
    </citation>
    <scope>NUCLEOTIDE SEQUENCE</scope>
    <source>
        <strain evidence="2">NRRL B-16295</strain>
    </source>
</reference>
<dbReference type="InterPro" id="IPR011059">
    <property type="entry name" value="Metal-dep_hydrolase_composite"/>
</dbReference>
<organism evidence="2 3">
    <name type="scientific">Dactylosporangium roseum</name>
    <dbReference type="NCBI Taxonomy" id="47989"/>
    <lineage>
        <taxon>Bacteria</taxon>
        <taxon>Bacillati</taxon>
        <taxon>Actinomycetota</taxon>
        <taxon>Actinomycetes</taxon>
        <taxon>Micromonosporales</taxon>
        <taxon>Micromonosporaceae</taxon>
        <taxon>Dactylosporangium</taxon>
    </lineage>
</organism>
<dbReference type="Pfam" id="PF01979">
    <property type="entry name" value="Amidohydro_1"/>
    <property type="match status" value="1"/>
</dbReference>
<name>A0ABY5ZBM7_9ACTN</name>
<dbReference type="Proteomes" id="UP001058271">
    <property type="component" value="Chromosome"/>
</dbReference>
<feature type="domain" description="Amidohydrolase-related" evidence="1">
    <location>
        <begin position="94"/>
        <end position="389"/>
    </location>
</feature>
<dbReference type="InterPro" id="IPR032466">
    <property type="entry name" value="Metal_Hydrolase"/>
</dbReference>
<dbReference type="PANTHER" id="PTHR42717:SF1">
    <property type="entry name" value="IMIDAZOLONEPROPIONASE AND RELATED AMIDOHYDROLASES"/>
    <property type="match status" value="1"/>
</dbReference>
<dbReference type="PANTHER" id="PTHR42717">
    <property type="entry name" value="DIHYDROOROTASE-RELATED"/>
    <property type="match status" value="1"/>
</dbReference>
<evidence type="ECO:0000313" key="2">
    <source>
        <dbReference type="EMBL" id="UWZ39520.1"/>
    </source>
</evidence>
<gene>
    <name evidence="2" type="ORF">Drose_15555</name>
</gene>
<dbReference type="InterPro" id="IPR020043">
    <property type="entry name" value="Deacetylase_Atu3266-like"/>
</dbReference>
<evidence type="ECO:0000313" key="3">
    <source>
        <dbReference type="Proteomes" id="UP001058271"/>
    </source>
</evidence>
<dbReference type="SUPFAM" id="SSF51338">
    <property type="entry name" value="Composite domain of metallo-dependent hydrolases"/>
    <property type="match status" value="1"/>
</dbReference>
<keyword evidence="3" id="KW-1185">Reference proteome</keyword>
<accession>A0ABY5ZBM7</accession>
<proteinExistence type="predicted"/>
<dbReference type="Gene3D" id="3.20.20.140">
    <property type="entry name" value="Metal-dependent hydrolases"/>
    <property type="match status" value="1"/>
</dbReference>
<sequence length="422" mass="44867">MRRRRAITRARAPRQATCIDPLPVRHGTCELCEALVSDPSESMFDLVLTGGTVVDPASGTNTRCDVAISGTQISAIGPDLAMRGVQILDCTGSTVVPGLVEGHSHIFQHVSKVGAPADEAHLRRGVVAVADAGTAGASTFSAFRKLVVERNDLRIVNFLNVSVLGLIDFRFGELMNPDTLVVEDALATAAENPDVVRGFKIRLSEDVVGPNWEALLKKSIVLAEQARLPLMVHIGETEAPLPVVLDYLRAGDIVAHCYTGKPHGILDGDRVLPEVIAARERGVLFDSAHGKSNLSFEVARRAISAGFLPDILSSDTSARNWRGPVFDLLTSISKLVALGAPLEECIRRATTAPAALLGLDTEGYGRLEVGGRADVTVLTETSEVELPDAAGNSIVAPRLEPTIVIHNGARVQTVPWRGGAST</sequence>
<dbReference type="Gene3D" id="2.30.40.10">
    <property type="entry name" value="Urease, subunit C, domain 1"/>
    <property type="match status" value="1"/>
</dbReference>
<dbReference type="SUPFAM" id="SSF51556">
    <property type="entry name" value="Metallo-dependent hydrolases"/>
    <property type="match status" value="1"/>
</dbReference>
<dbReference type="RefSeq" id="WP_260728931.1">
    <property type="nucleotide sequence ID" value="NZ_BAAABS010000016.1"/>
</dbReference>